<evidence type="ECO:0000256" key="13">
    <source>
        <dbReference type="RuleBase" id="RU003421"/>
    </source>
</evidence>
<dbReference type="GO" id="GO:0004177">
    <property type="term" value="F:aminopeptidase activity"/>
    <property type="evidence" value="ECO:0007669"/>
    <property type="project" value="UniProtKB-UniRule"/>
</dbReference>
<comment type="catalytic activity">
    <reaction evidence="1 11 13">
        <text>Release of N-terminal proline from a peptide.</text>
        <dbReference type="EC" id="3.4.11.5"/>
    </reaction>
</comment>
<dbReference type="STRING" id="45073.Lqui_2791"/>
<keyword evidence="9 11" id="KW-0378">Hydrolase</keyword>
<dbReference type="PRINTS" id="PR00793">
    <property type="entry name" value="PROAMNOPTASE"/>
</dbReference>
<evidence type="ECO:0000259" key="14">
    <source>
        <dbReference type="Pfam" id="PF00561"/>
    </source>
</evidence>
<protein>
    <recommendedName>
        <fullName evidence="5 11">Proline iminopeptidase</fullName>
        <shortName evidence="11">PIP</shortName>
        <ecNumber evidence="4 11">3.4.11.5</ecNumber>
    </recommendedName>
    <alternativeName>
        <fullName evidence="10 11">Prolyl aminopeptidase</fullName>
    </alternativeName>
</protein>
<dbReference type="InterPro" id="IPR005944">
    <property type="entry name" value="Pro_iminopeptidase"/>
</dbReference>
<feature type="domain" description="AB hydrolase-1" evidence="14">
    <location>
        <begin position="67"/>
        <end position="331"/>
    </location>
</feature>
<evidence type="ECO:0000256" key="4">
    <source>
        <dbReference type="ARBA" id="ARBA00012568"/>
    </source>
</evidence>
<dbReference type="Pfam" id="PF00561">
    <property type="entry name" value="Abhydrolase_1"/>
    <property type="match status" value="1"/>
</dbReference>
<dbReference type="PIRSF" id="PIRSF006431">
    <property type="entry name" value="Pept_S33"/>
    <property type="match status" value="1"/>
</dbReference>
<evidence type="ECO:0000313" key="16">
    <source>
        <dbReference type="Proteomes" id="UP000054618"/>
    </source>
</evidence>
<dbReference type="InterPro" id="IPR000073">
    <property type="entry name" value="AB_hydrolase_1"/>
</dbReference>
<evidence type="ECO:0000256" key="1">
    <source>
        <dbReference type="ARBA" id="ARBA00001585"/>
    </source>
</evidence>
<dbReference type="EC" id="3.4.11.5" evidence="4 11"/>
<evidence type="ECO:0000313" key="15">
    <source>
        <dbReference type="EMBL" id="KTD45320.1"/>
    </source>
</evidence>
<keyword evidence="8 11" id="KW-0645">Protease</keyword>
<comment type="subcellular location">
    <subcellularLocation>
        <location evidence="2 11">Cytoplasm</location>
    </subcellularLocation>
</comment>
<dbReference type="AlphaFoldDB" id="A0A0W0XL96"/>
<dbReference type="SUPFAM" id="SSF53474">
    <property type="entry name" value="alpha/beta-Hydrolases"/>
    <property type="match status" value="1"/>
</dbReference>
<comment type="caution">
    <text evidence="15">The sequence shown here is derived from an EMBL/GenBank/DDBJ whole genome shotgun (WGS) entry which is preliminary data.</text>
</comment>
<dbReference type="InterPro" id="IPR002410">
    <property type="entry name" value="Peptidase_S33"/>
</dbReference>
<dbReference type="PATRIC" id="fig|45073.5.peg.2967"/>
<evidence type="ECO:0000256" key="10">
    <source>
        <dbReference type="ARBA" id="ARBA00029605"/>
    </source>
</evidence>
<dbReference type="Gene3D" id="3.40.50.1820">
    <property type="entry name" value="alpha/beta hydrolase"/>
    <property type="match status" value="1"/>
</dbReference>
<dbReference type="Proteomes" id="UP000054618">
    <property type="component" value="Unassembled WGS sequence"/>
</dbReference>
<feature type="active site" description="Nucleophile" evidence="12">
    <location>
        <position position="142"/>
    </location>
</feature>
<evidence type="ECO:0000256" key="7">
    <source>
        <dbReference type="ARBA" id="ARBA00022490"/>
    </source>
</evidence>
<proteinExistence type="inferred from homology"/>
<gene>
    <name evidence="15" type="primary">pip</name>
    <name evidence="15" type="ORF">Lqui_2791</name>
</gene>
<dbReference type="NCBIfam" id="TIGR01249">
    <property type="entry name" value="pro_imino_pep_1"/>
    <property type="match status" value="1"/>
</dbReference>
<evidence type="ECO:0000256" key="2">
    <source>
        <dbReference type="ARBA" id="ARBA00004496"/>
    </source>
</evidence>
<dbReference type="InterPro" id="IPR029058">
    <property type="entry name" value="AB_hydrolase_fold"/>
</dbReference>
<feature type="active site" description="Proton donor" evidence="12">
    <location>
        <position position="325"/>
    </location>
</feature>
<evidence type="ECO:0000256" key="5">
    <source>
        <dbReference type="ARBA" id="ARBA00021843"/>
    </source>
</evidence>
<dbReference type="RefSeq" id="WP_058508848.1">
    <property type="nucleotide sequence ID" value="NZ_CAAAIK010000014.1"/>
</dbReference>
<dbReference type="PANTHER" id="PTHR43722:SF1">
    <property type="entry name" value="PROLINE IMINOPEPTIDASE"/>
    <property type="match status" value="1"/>
</dbReference>
<name>A0A0W0XL96_9GAMM</name>
<dbReference type="OrthoDB" id="9796770at2"/>
<keyword evidence="7 11" id="KW-0963">Cytoplasm</keyword>
<evidence type="ECO:0000256" key="3">
    <source>
        <dbReference type="ARBA" id="ARBA00010088"/>
    </source>
</evidence>
<evidence type="ECO:0000256" key="6">
    <source>
        <dbReference type="ARBA" id="ARBA00022438"/>
    </source>
</evidence>
<keyword evidence="16" id="KW-1185">Reference proteome</keyword>
<accession>A0A0W0XL96</accession>
<evidence type="ECO:0000256" key="11">
    <source>
        <dbReference type="PIRNR" id="PIRNR006431"/>
    </source>
</evidence>
<sequence length="348" mass="39467">MSRIIFGVVLAAILLTAAYQWTSKHMAKSTAQESYLYPAIKPFHEDYLATGGLHKLWYAEYGNPNGKPVIVLHGGPGAGCGENDMRYFDPTYWRIILLDQRGAKRSKPFGEMRENTTQDLIADIEHLRTQLNIKQWMVFGGSWGSALALAYGEAHPDKVTGFVLRGIFLARQQESIQLLYGMRDTFPEAWQEFNDFIPKDKQHDLGNAYYQLVMDSDASVALPAAKALMKYDLICSFIKLGKKQLDAFLSDDQLVLGIAKTFIYYNQHHFFLEENQLLDNIDKINHLPLIIVHGRYDTVTRARTAFELHQAWPNSQLIFADSSGHSAMEVNVTKELIKATEAMKKRAS</sequence>
<dbReference type="EMBL" id="LNYS01000025">
    <property type="protein sequence ID" value="KTD45320.1"/>
    <property type="molecule type" value="Genomic_DNA"/>
</dbReference>
<reference evidence="15 16" key="1">
    <citation type="submission" date="2015-11" db="EMBL/GenBank/DDBJ databases">
        <title>Genomic analysis of 38 Legionella species identifies large and diverse effector repertoires.</title>
        <authorList>
            <person name="Burstein D."/>
            <person name="Amaro F."/>
            <person name="Zusman T."/>
            <person name="Lifshitz Z."/>
            <person name="Cohen O."/>
            <person name="Gilbert J.A."/>
            <person name="Pupko T."/>
            <person name="Shuman H.A."/>
            <person name="Segal G."/>
        </authorList>
    </citation>
    <scope>NUCLEOTIDE SEQUENCE [LARGE SCALE GENOMIC DNA]</scope>
    <source>
        <strain evidence="15 16">CDC#1442-AUS-E</strain>
    </source>
</reference>
<organism evidence="15 16">
    <name type="scientific">Legionella quinlivanii</name>
    <dbReference type="NCBI Taxonomy" id="45073"/>
    <lineage>
        <taxon>Bacteria</taxon>
        <taxon>Pseudomonadati</taxon>
        <taxon>Pseudomonadota</taxon>
        <taxon>Gammaproteobacteria</taxon>
        <taxon>Legionellales</taxon>
        <taxon>Legionellaceae</taxon>
        <taxon>Legionella</taxon>
    </lineage>
</organism>
<feature type="active site" evidence="12">
    <location>
        <position position="297"/>
    </location>
</feature>
<dbReference type="GO" id="GO:0005737">
    <property type="term" value="C:cytoplasm"/>
    <property type="evidence" value="ECO:0007669"/>
    <property type="project" value="UniProtKB-SubCell"/>
</dbReference>
<dbReference type="GO" id="GO:0006508">
    <property type="term" value="P:proteolysis"/>
    <property type="evidence" value="ECO:0007669"/>
    <property type="project" value="UniProtKB-KW"/>
</dbReference>
<evidence type="ECO:0000256" key="12">
    <source>
        <dbReference type="PIRSR" id="PIRSR006431-1"/>
    </source>
</evidence>
<keyword evidence="6 11" id="KW-0031">Aminopeptidase</keyword>
<comment type="similarity">
    <text evidence="3 11 13">Belongs to the peptidase S33 family.</text>
</comment>
<evidence type="ECO:0000256" key="8">
    <source>
        <dbReference type="ARBA" id="ARBA00022670"/>
    </source>
</evidence>
<dbReference type="PANTHER" id="PTHR43722">
    <property type="entry name" value="PROLINE IMINOPEPTIDASE"/>
    <property type="match status" value="1"/>
</dbReference>
<evidence type="ECO:0000256" key="9">
    <source>
        <dbReference type="ARBA" id="ARBA00022801"/>
    </source>
</evidence>